<evidence type="ECO:0000313" key="2">
    <source>
        <dbReference type="Proteomes" id="UP001057402"/>
    </source>
</evidence>
<keyword evidence="2" id="KW-1185">Reference proteome</keyword>
<dbReference type="Proteomes" id="UP001057402">
    <property type="component" value="Chromosome 7"/>
</dbReference>
<reference evidence="2" key="1">
    <citation type="journal article" date="2023" name="Front. Plant Sci.">
        <title>Chromosomal-level genome assembly of Melastoma candidum provides insights into trichome evolution.</title>
        <authorList>
            <person name="Zhong Y."/>
            <person name="Wu W."/>
            <person name="Sun C."/>
            <person name="Zou P."/>
            <person name="Liu Y."/>
            <person name="Dai S."/>
            <person name="Zhou R."/>
        </authorList>
    </citation>
    <scope>NUCLEOTIDE SEQUENCE [LARGE SCALE GENOMIC DNA]</scope>
</reference>
<accession>A0ACB9P5R3</accession>
<protein>
    <submittedName>
        <fullName evidence="1">Uncharacterized protein</fullName>
    </submittedName>
</protein>
<dbReference type="EMBL" id="CM042886">
    <property type="protein sequence ID" value="KAI4342631.1"/>
    <property type="molecule type" value="Genomic_DNA"/>
</dbReference>
<name>A0ACB9P5R3_9MYRT</name>
<comment type="caution">
    <text evidence="1">The sequence shown here is derived from an EMBL/GenBank/DDBJ whole genome shotgun (WGS) entry which is preliminary data.</text>
</comment>
<sequence>MEVGSTPTKPRKVMVVADPTRESSAAVQYTLSHGVVDRDELILLQVVNAGSWRSTLLTLFRLSSLNVTLTGGGGDGGGAGSEALDVAHSVELKALEEGRKRTTSRR</sequence>
<proteinExistence type="predicted"/>
<organism evidence="1 2">
    <name type="scientific">Melastoma candidum</name>
    <dbReference type="NCBI Taxonomy" id="119954"/>
    <lineage>
        <taxon>Eukaryota</taxon>
        <taxon>Viridiplantae</taxon>
        <taxon>Streptophyta</taxon>
        <taxon>Embryophyta</taxon>
        <taxon>Tracheophyta</taxon>
        <taxon>Spermatophyta</taxon>
        <taxon>Magnoliopsida</taxon>
        <taxon>eudicotyledons</taxon>
        <taxon>Gunneridae</taxon>
        <taxon>Pentapetalae</taxon>
        <taxon>rosids</taxon>
        <taxon>malvids</taxon>
        <taxon>Myrtales</taxon>
        <taxon>Melastomataceae</taxon>
        <taxon>Melastomatoideae</taxon>
        <taxon>Melastomateae</taxon>
        <taxon>Melastoma</taxon>
    </lineage>
</organism>
<evidence type="ECO:0000313" key="1">
    <source>
        <dbReference type="EMBL" id="KAI4342631.1"/>
    </source>
</evidence>
<gene>
    <name evidence="1" type="ORF">MLD38_027233</name>
</gene>